<dbReference type="InterPro" id="IPR011691">
    <property type="entry name" value="Vesicle_transpt_SFT2"/>
</dbReference>
<evidence type="ECO:0000256" key="1">
    <source>
        <dbReference type="ARBA" id="ARBA00004141"/>
    </source>
</evidence>
<feature type="transmembrane region" description="Helical" evidence="8">
    <location>
        <begin position="41"/>
        <end position="65"/>
    </location>
</feature>
<sequence length="167" mass="18540">MKFGFFSADFGDQGLIDDEAELTHDEKGAWKFCGLSKSQRMFAFGACFVSGALLSILSTLVLLVGNIVAFAILYSCGNVISLFSLTFIIGIPKQVKTMFAPVRFWATVVYIVLLALTLAMSIWLRNFALSIVLVIIQFSALVWYSASYIPYGREIIRRFFGSCITSI</sequence>
<comment type="similarity">
    <text evidence="7 8">Belongs to the SFT2 family.</text>
</comment>
<dbReference type="AlphaFoldDB" id="A0A8H7R7U3"/>
<dbReference type="GO" id="GO:0000139">
    <property type="term" value="C:Golgi membrane"/>
    <property type="evidence" value="ECO:0007669"/>
    <property type="project" value="UniProtKB-SubCell"/>
</dbReference>
<name>A0A8H7R7U3_9FUNG</name>
<evidence type="ECO:0000256" key="6">
    <source>
        <dbReference type="ARBA" id="ARBA00023136"/>
    </source>
</evidence>
<dbReference type="GO" id="GO:0016192">
    <property type="term" value="P:vesicle-mediated transport"/>
    <property type="evidence" value="ECO:0007669"/>
    <property type="project" value="InterPro"/>
</dbReference>
<feature type="transmembrane region" description="Helical" evidence="8">
    <location>
        <begin position="130"/>
        <end position="151"/>
    </location>
</feature>
<dbReference type="OrthoDB" id="73614at2759"/>
<proteinExistence type="inferred from homology"/>
<evidence type="ECO:0000256" key="3">
    <source>
        <dbReference type="ARBA" id="ARBA00022692"/>
    </source>
</evidence>
<dbReference type="InterPro" id="IPR007305">
    <property type="entry name" value="Vesicle_transpt_Got1/SFT2"/>
</dbReference>
<dbReference type="EMBL" id="JAEPRD010000037">
    <property type="protein sequence ID" value="KAG2205407.1"/>
    <property type="molecule type" value="Genomic_DNA"/>
</dbReference>
<gene>
    <name evidence="9" type="ORF">INT47_007192</name>
</gene>
<evidence type="ECO:0000256" key="4">
    <source>
        <dbReference type="ARBA" id="ARBA00022927"/>
    </source>
</evidence>
<protein>
    <recommendedName>
        <fullName evidence="8">Protein transport protein SFT2</fullName>
    </recommendedName>
</protein>
<evidence type="ECO:0000256" key="5">
    <source>
        <dbReference type="ARBA" id="ARBA00022989"/>
    </source>
</evidence>
<keyword evidence="10" id="KW-1185">Reference proteome</keyword>
<evidence type="ECO:0000256" key="8">
    <source>
        <dbReference type="RuleBase" id="RU363111"/>
    </source>
</evidence>
<feature type="transmembrane region" description="Helical" evidence="8">
    <location>
        <begin position="104"/>
        <end position="124"/>
    </location>
</feature>
<keyword evidence="8" id="KW-0333">Golgi apparatus</keyword>
<dbReference type="GO" id="GO:0015031">
    <property type="term" value="P:protein transport"/>
    <property type="evidence" value="ECO:0007669"/>
    <property type="project" value="UniProtKB-KW"/>
</dbReference>
<keyword evidence="6 8" id="KW-0472">Membrane</keyword>
<comment type="caution">
    <text evidence="9">The sequence shown here is derived from an EMBL/GenBank/DDBJ whole genome shotgun (WGS) entry which is preliminary data.</text>
</comment>
<dbReference type="PANTHER" id="PTHR23137">
    <property type="entry name" value="VESICLE TRANSPORT PROTEIN-RELATED"/>
    <property type="match status" value="1"/>
</dbReference>
<dbReference type="PANTHER" id="PTHR23137:SF6">
    <property type="entry name" value="VESICLE TRANSPORT PROTEIN"/>
    <property type="match status" value="1"/>
</dbReference>
<dbReference type="Proteomes" id="UP000603453">
    <property type="component" value="Unassembled WGS sequence"/>
</dbReference>
<accession>A0A8H7R7U3</accession>
<evidence type="ECO:0000256" key="7">
    <source>
        <dbReference type="ARBA" id="ARBA00025800"/>
    </source>
</evidence>
<keyword evidence="2 8" id="KW-0813">Transport</keyword>
<comment type="function">
    <text evidence="8">Nonessential protein required for the fusion of transport vesicles derived from the endocytic pathway with the Golgi complex.</text>
</comment>
<feature type="transmembrane region" description="Helical" evidence="8">
    <location>
        <begin position="71"/>
        <end position="92"/>
    </location>
</feature>
<reference evidence="9" key="1">
    <citation type="submission" date="2020-12" db="EMBL/GenBank/DDBJ databases">
        <title>Metabolic potential, ecology and presence of endohyphal bacteria is reflected in genomic diversity of Mucoromycotina.</title>
        <authorList>
            <person name="Muszewska A."/>
            <person name="Okrasinska A."/>
            <person name="Steczkiewicz K."/>
            <person name="Drgas O."/>
            <person name="Orlowska M."/>
            <person name="Perlinska-Lenart U."/>
            <person name="Aleksandrzak-Piekarczyk T."/>
            <person name="Szatraj K."/>
            <person name="Zielenkiewicz U."/>
            <person name="Pilsyk S."/>
            <person name="Malc E."/>
            <person name="Mieczkowski P."/>
            <person name="Kruszewska J.S."/>
            <person name="Biernat P."/>
            <person name="Pawlowska J."/>
        </authorList>
    </citation>
    <scope>NUCLEOTIDE SEQUENCE</scope>
    <source>
        <strain evidence="9">WA0000017839</strain>
    </source>
</reference>
<keyword evidence="4 8" id="KW-0653">Protein transport</keyword>
<evidence type="ECO:0000256" key="2">
    <source>
        <dbReference type="ARBA" id="ARBA00022448"/>
    </source>
</evidence>
<keyword evidence="3 8" id="KW-0812">Transmembrane</keyword>
<dbReference type="Pfam" id="PF04178">
    <property type="entry name" value="Got1"/>
    <property type="match status" value="1"/>
</dbReference>
<evidence type="ECO:0000313" key="10">
    <source>
        <dbReference type="Proteomes" id="UP000603453"/>
    </source>
</evidence>
<organism evidence="9 10">
    <name type="scientific">Mucor saturninus</name>
    <dbReference type="NCBI Taxonomy" id="64648"/>
    <lineage>
        <taxon>Eukaryota</taxon>
        <taxon>Fungi</taxon>
        <taxon>Fungi incertae sedis</taxon>
        <taxon>Mucoromycota</taxon>
        <taxon>Mucoromycotina</taxon>
        <taxon>Mucoromycetes</taxon>
        <taxon>Mucorales</taxon>
        <taxon>Mucorineae</taxon>
        <taxon>Mucoraceae</taxon>
        <taxon>Mucor</taxon>
    </lineage>
</organism>
<evidence type="ECO:0000313" key="9">
    <source>
        <dbReference type="EMBL" id="KAG2205407.1"/>
    </source>
</evidence>
<keyword evidence="5 8" id="KW-1133">Transmembrane helix</keyword>
<comment type="subcellular location">
    <subcellularLocation>
        <location evidence="8">Golgi apparatus membrane</location>
        <topology evidence="8">Multi-pass membrane protein</topology>
    </subcellularLocation>
    <subcellularLocation>
        <location evidence="1">Membrane</location>
        <topology evidence="1">Multi-pass membrane protein</topology>
    </subcellularLocation>
</comment>